<feature type="compositionally biased region" description="Basic residues" evidence="1">
    <location>
        <begin position="1"/>
        <end position="10"/>
    </location>
</feature>
<organism evidence="2 3">
    <name type="scientific">Pseudomonas phage PA10</name>
    <dbReference type="NCBI Taxonomy" id="1913575"/>
    <lineage>
        <taxon>Viruses</taxon>
        <taxon>Duplodnaviria</taxon>
        <taxon>Heunggongvirae</taxon>
        <taxon>Uroviricota</taxon>
        <taxon>Caudoviricetes</taxon>
        <taxon>Vandenendeviridae</taxon>
        <taxon>Skurskavirinae</taxon>
        <taxon>Pakpunavirus</taxon>
        <taxon>Pakpunavirus PA10</taxon>
    </lineage>
</organism>
<protein>
    <recommendedName>
        <fullName evidence="4">DNA recombination-mediator protein A</fullName>
    </recommendedName>
</protein>
<sequence>MQGGKHRPRRQLLSGVSGVHQPRRGLSSPLDYIRRTGTNGETMRYYTGVGSRDTPNREWGILREVGRKLAEQGFILRSGGAKGADSAFEAGWLDYISNNKGGTAAEIYLPSPGFNQYQITETLGATILPEEELPAEWEEAKGIASQIHPAWNSVRNDGEPVLSPFARRAHTRNVFQVLGIDLNTPSKFLVCWSKTDHNGIPEGGTRTAWQLASSRGVPCFNLYRHADRDRIMAFL</sequence>
<accession>A0A1J0MI68</accession>
<dbReference type="RefSeq" id="YP_009598001.1">
    <property type="nucleotide sequence ID" value="NC_041903.1"/>
</dbReference>
<dbReference type="KEGG" id="vg:40073682"/>
<dbReference type="GeneID" id="40073682"/>
<dbReference type="SUPFAM" id="SSF102405">
    <property type="entry name" value="MCP/YpsA-like"/>
    <property type="match status" value="1"/>
</dbReference>
<evidence type="ECO:0008006" key="4">
    <source>
        <dbReference type="Google" id="ProtNLM"/>
    </source>
</evidence>
<dbReference type="OrthoDB" id="24011at10239"/>
<evidence type="ECO:0000313" key="2">
    <source>
        <dbReference type="EMBL" id="APD20875.1"/>
    </source>
</evidence>
<keyword evidence="3" id="KW-1185">Reference proteome</keyword>
<dbReference type="EMBL" id="KY000083">
    <property type="protein sequence ID" value="APD20875.1"/>
    <property type="molecule type" value="Genomic_DNA"/>
</dbReference>
<dbReference type="Gene3D" id="3.40.50.450">
    <property type="match status" value="1"/>
</dbReference>
<reference evidence="2 3" key="1">
    <citation type="submission" date="2016-10" db="EMBL/GenBank/DDBJ databases">
        <title>Antibacterial composition for prophylaxis and treatment of hospital infections (variants), strains of bacteriophages, used for obtaining thereof.</title>
        <authorList>
            <person name="Aleshkin A.V."/>
            <person name="Volozhantsev N.V."/>
            <person name="Verevkin V.V."/>
            <person name="Krasilnikova V.M."/>
            <person name="Myakinina V.P."/>
            <person name="Popova A.V."/>
            <person name="Svetoch E.A."/>
        </authorList>
    </citation>
    <scope>NUCLEOTIDE SEQUENCE [LARGE SCALE GENOMIC DNA]</scope>
    <source>
        <strain evidence="2 3">PA10</strain>
    </source>
</reference>
<evidence type="ECO:0000313" key="3">
    <source>
        <dbReference type="Proteomes" id="UP000221507"/>
    </source>
</evidence>
<dbReference type="Proteomes" id="UP000221507">
    <property type="component" value="Segment"/>
</dbReference>
<proteinExistence type="predicted"/>
<name>A0A1J0MI68_9CAUD</name>
<feature type="region of interest" description="Disordered" evidence="1">
    <location>
        <begin position="1"/>
        <end position="29"/>
    </location>
</feature>
<evidence type="ECO:0000256" key="1">
    <source>
        <dbReference type="SAM" id="MobiDB-lite"/>
    </source>
</evidence>